<gene>
    <name evidence="8" type="primary">Cbn-ins-32</name>
    <name evidence="8" type="ORF">CAEBREN_18532</name>
</gene>
<dbReference type="InterPro" id="IPR052335">
    <property type="entry name" value="Insulin-like_regulatory"/>
</dbReference>
<keyword evidence="4 7" id="KW-0732">Signal</keyword>
<dbReference type="InterPro" id="IPR003235">
    <property type="entry name" value="Nem_insulin-like_b-type"/>
</dbReference>
<proteinExistence type="inferred from homology"/>
<keyword evidence="6" id="KW-0175">Coiled coil</keyword>
<protein>
    <submittedName>
        <fullName evidence="8">CBN-INS-32 protein</fullName>
    </submittedName>
</protein>
<comment type="similarity">
    <text evidence="2">Belongs to the insulin family.</text>
</comment>
<comment type="subcellular location">
    <subcellularLocation>
        <location evidence="1">Secreted</location>
    </subcellularLocation>
</comment>
<organism evidence="9">
    <name type="scientific">Caenorhabditis brenneri</name>
    <name type="common">Nematode worm</name>
    <dbReference type="NCBI Taxonomy" id="135651"/>
    <lineage>
        <taxon>Eukaryota</taxon>
        <taxon>Metazoa</taxon>
        <taxon>Ecdysozoa</taxon>
        <taxon>Nematoda</taxon>
        <taxon>Chromadorea</taxon>
        <taxon>Rhabditida</taxon>
        <taxon>Rhabditina</taxon>
        <taxon>Rhabditomorpha</taxon>
        <taxon>Rhabditoidea</taxon>
        <taxon>Rhabditidae</taxon>
        <taxon>Peloderinae</taxon>
        <taxon>Caenorhabditis</taxon>
    </lineage>
</organism>
<dbReference type="Gene3D" id="1.10.100.10">
    <property type="entry name" value="Insulin-like"/>
    <property type="match status" value="1"/>
</dbReference>
<evidence type="ECO:0000256" key="5">
    <source>
        <dbReference type="ARBA" id="ARBA00023157"/>
    </source>
</evidence>
<dbReference type="eggNOG" id="ENOG502TJ7B">
    <property type="taxonomic scope" value="Eukaryota"/>
</dbReference>
<name>G0MMU4_CAEBE</name>
<reference evidence="9" key="1">
    <citation type="submission" date="2011-07" db="EMBL/GenBank/DDBJ databases">
        <authorList>
            <consortium name="Caenorhabditis brenneri Sequencing and Analysis Consortium"/>
            <person name="Wilson R.K."/>
        </authorList>
    </citation>
    <scope>NUCLEOTIDE SEQUENCE [LARGE SCALE GENOMIC DNA]</scope>
    <source>
        <strain evidence="9">PB2801</strain>
    </source>
</reference>
<sequence>MKLALALLAITLVAVNCSNSVEFRKILEKFEELETNLEEIKDSTNASMDELHEDIAQLYKHKHHHQEKKDRKRRAICGKHLLIHSQKVCGGSLDASPNTNTDLSTTCCSAKTTVDCTEEFIKKAVCPSKV</sequence>
<dbReference type="EMBL" id="GL379802">
    <property type="protein sequence ID" value="EGT37539.1"/>
    <property type="molecule type" value="Genomic_DNA"/>
</dbReference>
<evidence type="ECO:0000256" key="2">
    <source>
        <dbReference type="ARBA" id="ARBA00009034"/>
    </source>
</evidence>
<dbReference type="HOGENOM" id="CLU_1939956_0_0_1"/>
<dbReference type="AlphaFoldDB" id="G0MMU4"/>
<evidence type="ECO:0000256" key="6">
    <source>
        <dbReference type="SAM" id="Coils"/>
    </source>
</evidence>
<dbReference type="PANTHER" id="PTHR33893">
    <property type="entry name" value="INSULIN RELATED-RELATED-RELATED"/>
    <property type="match status" value="1"/>
</dbReference>
<dbReference type="FunCoup" id="G0MMU4">
    <property type="interactions" value="141"/>
</dbReference>
<feature type="coiled-coil region" evidence="6">
    <location>
        <begin position="23"/>
        <end position="50"/>
    </location>
</feature>
<dbReference type="SUPFAM" id="SSF56994">
    <property type="entry name" value="Insulin-like"/>
    <property type="match status" value="1"/>
</dbReference>
<dbReference type="GO" id="GO:0005179">
    <property type="term" value="F:hormone activity"/>
    <property type="evidence" value="ECO:0007669"/>
    <property type="project" value="InterPro"/>
</dbReference>
<evidence type="ECO:0000256" key="3">
    <source>
        <dbReference type="ARBA" id="ARBA00022525"/>
    </source>
</evidence>
<evidence type="ECO:0000313" key="8">
    <source>
        <dbReference type="EMBL" id="EGT37539.1"/>
    </source>
</evidence>
<evidence type="ECO:0000313" key="9">
    <source>
        <dbReference type="Proteomes" id="UP000008068"/>
    </source>
</evidence>
<keyword evidence="9" id="KW-1185">Reference proteome</keyword>
<dbReference type="GO" id="GO:0005576">
    <property type="term" value="C:extracellular region"/>
    <property type="evidence" value="ECO:0007669"/>
    <property type="project" value="UniProtKB-SubCell"/>
</dbReference>
<dbReference type="Proteomes" id="UP000008068">
    <property type="component" value="Unassembled WGS sequence"/>
</dbReference>
<dbReference type="InterPro" id="IPR036438">
    <property type="entry name" value="Insulin-like_sf"/>
</dbReference>
<feature type="signal peptide" evidence="7">
    <location>
        <begin position="1"/>
        <end position="20"/>
    </location>
</feature>
<dbReference type="Pfam" id="PF03488">
    <property type="entry name" value="Ins_beta"/>
    <property type="match status" value="1"/>
</dbReference>
<evidence type="ECO:0000256" key="4">
    <source>
        <dbReference type="ARBA" id="ARBA00022729"/>
    </source>
</evidence>
<dbReference type="InParanoid" id="G0MMU4"/>
<accession>G0MMU4</accession>
<evidence type="ECO:0000256" key="1">
    <source>
        <dbReference type="ARBA" id="ARBA00004613"/>
    </source>
</evidence>
<evidence type="ECO:0000256" key="7">
    <source>
        <dbReference type="SAM" id="SignalP"/>
    </source>
</evidence>
<keyword evidence="5" id="KW-1015">Disulfide bond</keyword>
<keyword evidence="3" id="KW-0964">Secreted</keyword>
<dbReference type="OMA" id="ACTEDFI"/>
<feature type="chain" id="PRO_5003404193" evidence="7">
    <location>
        <begin position="21"/>
        <end position="130"/>
    </location>
</feature>